<dbReference type="AlphaFoldDB" id="A0A0C4YF83"/>
<proteinExistence type="predicted"/>
<reference evidence="2 3" key="1">
    <citation type="journal article" date="2015" name="Genome Announc.">
        <title>Complete Genome Sequence of Cupriavidus basilensis 4G11, Isolated from the Oak Ridge Field Research Center Site.</title>
        <authorList>
            <person name="Ray J."/>
            <person name="Waters R.J."/>
            <person name="Skerker J.M."/>
            <person name="Kuehl J.V."/>
            <person name="Price M.N."/>
            <person name="Huang J."/>
            <person name="Chakraborty R."/>
            <person name="Arkin A.P."/>
            <person name="Deutschbauer A."/>
        </authorList>
    </citation>
    <scope>NUCLEOTIDE SEQUENCE [LARGE SCALE GENOMIC DNA]</scope>
    <source>
        <strain evidence="2">4G11</strain>
    </source>
</reference>
<accession>A0A0C4YF83</accession>
<dbReference type="Proteomes" id="UP000031843">
    <property type="component" value="Chromosome main"/>
</dbReference>
<name>A0A0C4YF83_9BURK</name>
<feature type="compositionally biased region" description="Basic and acidic residues" evidence="1">
    <location>
        <begin position="34"/>
        <end position="47"/>
    </location>
</feature>
<organism evidence="2 3">
    <name type="scientific">Cupriavidus basilensis</name>
    <dbReference type="NCBI Taxonomy" id="68895"/>
    <lineage>
        <taxon>Bacteria</taxon>
        <taxon>Pseudomonadati</taxon>
        <taxon>Pseudomonadota</taxon>
        <taxon>Betaproteobacteria</taxon>
        <taxon>Burkholderiales</taxon>
        <taxon>Burkholderiaceae</taxon>
        <taxon>Cupriavidus</taxon>
    </lineage>
</organism>
<feature type="region of interest" description="Disordered" evidence="1">
    <location>
        <begin position="81"/>
        <end position="106"/>
    </location>
</feature>
<keyword evidence="3" id="KW-1185">Reference proteome</keyword>
<dbReference type="EMBL" id="CP010536">
    <property type="protein sequence ID" value="AJG21533.1"/>
    <property type="molecule type" value="Genomic_DNA"/>
</dbReference>
<gene>
    <name evidence="2" type="ORF">RR42_m4186</name>
</gene>
<sequence>MRTPTLPRTHQRYSFSICRPTPHRVPHAAGTIPRDAKVSRRTDKRDNTAWPGIAHKHCCGAKNSGERRWYPCRFRCRPRLSVEPCSRHPGHAGQSLPGPATGEAPL</sequence>
<protein>
    <submittedName>
        <fullName evidence="2">Uncharacterized protein</fullName>
    </submittedName>
</protein>
<evidence type="ECO:0000256" key="1">
    <source>
        <dbReference type="SAM" id="MobiDB-lite"/>
    </source>
</evidence>
<evidence type="ECO:0000313" key="2">
    <source>
        <dbReference type="EMBL" id="AJG21533.1"/>
    </source>
</evidence>
<dbReference type="KEGG" id="cbw:RR42_m4186"/>
<evidence type="ECO:0000313" key="3">
    <source>
        <dbReference type="Proteomes" id="UP000031843"/>
    </source>
</evidence>
<feature type="region of interest" description="Disordered" evidence="1">
    <location>
        <begin position="24"/>
        <end position="47"/>
    </location>
</feature>